<name>A0AAD7CDT3_9AGAR</name>
<dbReference type="InterPro" id="IPR036770">
    <property type="entry name" value="Ankyrin_rpt-contain_sf"/>
</dbReference>
<dbReference type="GO" id="GO:0019706">
    <property type="term" value="F:protein-cysteine S-palmitoyltransferase activity"/>
    <property type="evidence" value="ECO:0007669"/>
    <property type="project" value="UniProtKB-EC"/>
</dbReference>
<proteinExistence type="predicted"/>
<evidence type="ECO:0000313" key="5">
    <source>
        <dbReference type="EMBL" id="KAJ7646584.1"/>
    </source>
</evidence>
<evidence type="ECO:0000256" key="2">
    <source>
        <dbReference type="ARBA" id="ARBA00022737"/>
    </source>
</evidence>
<evidence type="ECO:0000256" key="3">
    <source>
        <dbReference type="ARBA" id="ARBA00023043"/>
    </source>
</evidence>
<keyword evidence="3 4" id="KW-0040">ANK repeat</keyword>
<accession>A0AAD7CDT3</accession>
<dbReference type="PROSITE" id="PS50297">
    <property type="entry name" value="ANK_REP_REGION"/>
    <property type="match status" value="3"/>
</dbReference>
<comment type="caution">
    <text evidence="5">The sequence shown here is derived from an EMBL/GenBank/DDBJ whole genome shotgun (WGS) entry which is preliminary data.</text>
</comment>
<keyword evidence="2" id="KW-0677">Repeat</keyword>
<dbReference type="Gene3D" id="1.25.40.20">
    <property type="entry name" value="Ankyrin repeat-containing domain"/>
    <property type="match status" value="1"/>
</dbReference>
<protein>
    <recommendedName>
        <fullName evidence="1">protein S-acyltransferase</fullName>
        <ecNumber evidence="1">2.3.1.225</ecNumber>
    </recommendedName>
</protein>
<dbReference type="Proteomes" id="UP001221142">
    <property type="component" value="Unassembled WGS sequence"/>
</dbReference>
<dbReference type="CDD" id="cd09917">
    <property type="entry name" value="F-box_SF"/>
    <property type="match status" value="1"/>
</dbReference>
<dbReference type="PANTHER" id="PTHR24161">
    <property type="entry name" value="ANK_REP_REGION DOMAIN-CONTAINING PROTEIN-RELATED"/>
    <property type="match status" value="1"/>
</dbReference>
<reference evidence="5" key="1">
    <citation type="submission" date="2023-03" db="EMBL/GenBank/DDBJ databases">
        <title>Massive genome expansion in bonnet fungi (Mycena s.s.) driven by repeated elements and novel gene families across ecological guilds.</title>
        <authorList>
            <consortium name="Lawrence Berkeley National Laboratory"/>
            <person name="Harder C.B."/>
            <person name="Miyauchi S."/>
            <person name="Viragh M."/>
            <person name="Kuo A."/>
            <person name="Thoen E."/>
            <person name="Andreopoulos B."/>
            <person name="Lu D."/>
            <person name="Skrede I."/>
            <person name="Drula E."/>
            <person name="Henrissat B."/>
            <person name="Morin E."/>
            <person name="Kohler A."/>
            <person name="Barry K."/>
            <person name="LaButti K."/>
            <person name="Morin E."/>
            <person name="Salamov A."/>
            <person name="Lipzen A."/>
            <person name="Mereny Z."/>
            <person name="Hegedus B."/>
            <person name="Baldrian P."/>
            <person name="Stursova M."/>
            <person name="Weitz H."/>
            <person name="Taylor A."/>
            <person name="Grigoriev I.V."/>
            <person name="Nagy L.G."/>
            <person name="Martin F."/>
            <person name="Kauserud H."/>
        </authorList>
    </citation>
    <scope>NUCLEOTIDE SEQUENCE</scope>
    <source>
        <strain evidence="5">9284</strain>
    </source>
</reference>
<dbReference type="EMBL" id="JARKIF010000002">
    <property type="protein sequence ID" value="KAJ7646584.1"/>
    <property type="molecule type" value="Genomic_DNA"/>
</dbReference>
<sequence>MPTLNPFDELPTELVLQISLFLPLSSLNVLLLTCTRLHEILQPELESRLTSDLARDLLLWASEESKPHIVAKLLSPPHSVNPSDYGFNKEKPIHVATEAGSLEIAALLLKAGADPGATWDLMEKQPLHVATSQRDVAMISLLLDYGAPIDHKYGAHVFGQTALHLACTDRHIETVELLISRGASLSVEADKGPALGIALQVGGSIDLMRCLLRAGAKAEVIVPYQRLSRGHFVPNHASLLYIAMNLPRPDIYAPKDVPPWRGLPLDERRKQTMALLLAYGASRDTVLATVSRYLDALAKAAGHTEPDFLEMVEGMLAEAEQWMPNIS</sequence>
<dbReference type="Pfam" id="PF12796">
    <property type="entry name" value="Ank_2"/>
    <property type="match status" value="2"/>
</dbReference>
<dbReference type="AlphaFoldDB" id="A0AAD7CDT3"/>
<dbReference type="SUPFAM" id="SSF81383">
    <property type="entry name" value="F-box domain"/>
    <property type="match status" value="1"/>
</dbReference>
<dbReference type="PROSITE" id="PS50088">
    <property type="entry name" value="ANK_REPEAT"/>
    <property type="match status" value="3"/>
</dbReference>
<feature type="repeat" description="ANK" evidence="4">
    <location>
        <begin position="158"/>
        <end position="190"/>
    </location>
</feature>
<keyword evidence="6" id="KW-1185">Reference proteome</keyword>
<evidence type="ECO:0000256" key="4">
    <source>
        <dbReference type="PROSITE-ProRule" id="PRU00023"/>
    </source>
</evidence>
<feature type="repeat" description="ANK" evidence="4">
    <location>
        <begin position="88"/>
        <end position="120"/>
    </location>
</feature>
<gene>
    <name evidence="5" type="ORF">FB45DRAFT_890828</name>
</gene>
<dbReference type="PANTHER" id="PTHR24161:SF85">
    <property type="entry name" value="PALMITOYLTRANSFERASE HIP14"/>
    <property type="match status" value="1"/>
</dbReference>
<dbReference type="EC" id="2.3.1.225" evidence="1"/>
<dbReference type="SUPFAM" id="SSF48403">
    <property type="entry name" value="Ankyrin repeat"/>
    <property type="match status" value="1"/>
</dbReference>
<dbReference type="InterPro" id="IPR002110">
    <property type="entry name" value="Ankyrin_rpt"/>
</dbReference>
<evidence type="ECO:0000256" key="1">
    <source>
        <dbReference type="ARBA" id="ARBA00012210"/>
    </source>
</evidence>
<evidence type="ECO:0000313" key="6">
    <source>
        <dbReference type="Proteomes" id="UP001221142"/>
    </source>
</evidence>
<organism evidence="5 6">
    <name type="scientific">Roridomyces roridus</name>
    <dbReference type="NCBI Taxonomy" id="1738132"/>
    <lineage>
        <taxon>Eukaryota</taxon>
        <taxon>Fungi</taxon>
        <taxon>Dikarya</taxon>
        <taxon>Basidiomycota</taxon>
        <taxon>Agaricomycotina</taxon>
        <taxon>Agaricomycetes</taxon>
        <taxon>Agaricomycetidae</taxon>
        <taxon>Agaricales</taxon>
        <taxon>Marasmiineae</taxon>
        <taxon>Mycenaceae</taxon>
        <taxon>Roridomyces</taxon>
    </lineage>
</organism>
<dbReference type="InterPro" id="IPR036047">
    <property type="entry name" value="F-box-like_dom_sf"/>
</dbReference>
<feature type="repeat" description="ANK" evidence="4">
    <location>
        <begin position="122"/>
        <end position="154"/>
    </location>
</feature>
<dbReference type="SMART" id="SM00248">
    <property type="entry name" value="ANK"/>
    <property type="match status" value="4"/>
</dbReference>